<evidence type="ECO:0000313" key="10">
    <source>
        <dbReference type="Proteomes" id="UP000030745"/>
    </source>
</evidence>
<keyword evidence="8" id="KW-0732">Signal</keyword>
<reference evidence="9 10" key="1">
    <citation type="journal article" date="2013" name="PLoS Genet.">
        <title>Distinctive expansion of potential virulence genes in the genome of the oomycete fish pathogen Saprolegnia parasitica.</title>
        <authorList>
            <person name="Jiang R.H."/>
            <person name="de Bruijn I."/>
            <person name="Haas B.J."/>
            <person name="Belmonte R."/>
            <person name="Lobach L."/>
            <person name="Christie J."/>
            <person name="van den Ackerveken G."/>
            <person name="Bottin A."/>
            <person name="Bulone V."/>
            <person name="Diaz-Moreno S.M."/>
            <person name="Dumas B."/>
            <person name="Fan L."/>
            <person name="Gaulin E."/>
            <person name="Govers F."/>
            <person name="Grenville-Briggs L.J."/>
            <person name="Horner N.R."/>
            <person name="Levin J.Z."/>
            <person name="Mammella M."/>
            <person name="Meijer H.J."/>
            <person name="Morris P."/>
            <person name="Nusbaum C."/>
            <person name="Oome S."/>
            <person name="Phillips A.J."/>
            <person name="van Rooyen D."/>
            <person name="Rzeszutek E."/>
            <person name="Saraiva M."/>
            <person name="Secombes C.J."/>
            <person name="Seidl M.F."/>
            <person name="Snel B."/>
            <person name="Stassen J.H."/>
            <person name="Sykes S."/>
            <person name="Tripathy S."/>
            <person name="van den Berg H."/>
            <person name="Vega-Arreguin J.C."/>
            <person name="Wawra S."/>
            <person name="Young S.K."/>
            <person name="Zeng Q."/>
            <person name="Dieguez-Uribeondo J."/>
            <person name="Russ C."/>
            <person name="Tyler B.M."/>
            <person name="van West P."/>
        </authorList>
    </citation>
    <scope>NUCLEOTIDE SEQUENCE [LARGE SCALE GENOMIC DNA]</scope>
    <source>
        <strain evidence="9 10">CBS 223.65</strain>
    </source>
</reference>
<dbReference type="SUPFAM" id="SSF103473">
    <property type="entry name" value="MFS general substrate transporter"/>
    <property type="match status" value="1"/>
</dbReference>
<keyword evidence="10" id="KW-1185">Reference proteome</keyword>
<feature type="transmembrane region" description="Helical" evidence="7">
    <location>
        <begin position="353"/>
        <end position="376"/>
    </location>
</feature>
<dbReference type="GO" id="GO:0016020">
    <property type="term" value="C:membrane"/>
    <property type="evidence" value="ECO:0007669"/>
    <property type="project" value="UniProtKB-SubCell"/>
</dbReference>
<comment type="subcellular location">
    <subcellularLocation>
        <location evidence="1 7">Membrane</location>
        <topology evidence="1 7">Multi-pass membrane protein</topology>
    </subcellularLocation>
</comment>
<dbReference type="PANTHER" id="PTHR11660:SF57">
    <property type="entry name" value="SOLUTE CARRIER FAMILY 40 MEMBER"/>
    <property type="match status" value="1"/>
</dbReference>
<feature type="transmembrane region" description="Helical" evidence="7">
    <location>
        <begin position="33"/>
        <end position="54"/>
    </location>
</feature>
<dbReference type="Proteomes" id="UP000030745">
    <property type="component" value="Unassembled WGS sequence"/>
</dbReference>
<feature type="transmembrane region" description="Helical" evidence="7">
    <location>
        <begin position="487"/>
        <end position="506"/>
    </location>
</feature>
<comment type="caution">
    <text evidence="7">Lacks conserved residue(s) required for the propagation of feature annotation.</text>
</comment>
<dbReference type="RefSeq" id="XP_012199038.1">
    <property type="nucleotide sequence ID" value="XM_012343648.1"/>
</dbReference>
<organism evidence="9 10">
    <name type="scientific">Saprolegnia parasitica (strain CBS 223.65)</name>
    <dbReference type="NCBI Taxonomy" id="695850"/>
    <lineage>
        <taxon>Eukaryota</taxon>
        <taxon>Sar</taxon>
        <taxon>Stramenopiles</taxon>
        <taxon>Oomycota</taxon>
        <taxon>Saprolegniomycetes</taxon>
        <taxon>Saprolegniales</taxon>
        <taxon>Saprolegniaceae</taxon>
        <taxon>Saprolegnia</taxon>
    </lineage>
</organism>
<protein>
    <recommendedName>
        <fullName evidence="7">Solute carrier family 40 member</fullName>
    </recommendedName>
</protein>
<dbReference type="EMBL" id="KK583202">
    <property type="protein sequence ID" value="KDO30229.1"/>
    <property type="molecule type" value="Genomic_DNA"/>
</dbReference>
<comment type="similarity">
    <text evidence="2 7">Belongs to the ferroportin (FP) (TC 2.A.100) family. SLC40A subfamily.</text>
</comment>
<evidence type="ECO:0000256" key="5">
    <source>
        <dbReference type="ARBA" id="ARBA00022989"/>
    </source>
</evidence>
<gene>
    <name evidence="9" type="ORF">SPRG_19785</name>
</gene>
<dbReference type="InterPro" id="IPR036259">
    <property type="entry name" value="MFS_trans_sf"/>
</dbReference>
<dbReference type="KEGG" id="spar:SPRG_19785"/>
<accession>A0A067CHN5</accession>
<keyword evidence="3 7" id="KW-0813">Transport</keyword>
<dbReference type="VEuPathDB" id="FungiDB:SPRG_19785"/>
<dbReference type="GO" id="GO:0005381">
    <property type="term" value="F:iron ion transmembrane transporter activity"/>
    <property type="evidence" value="ECO:0007669"/>
    <property type="project" value="UniProtKB-UniRule"/>
</dbReference>
<evidence type="ECO:0000256" key="6">
    <source>
        <dbReference type="ARBA" id="ARBA00023136"/>
    </source>
</evidence>
<dbReference type="InterPro" id="IPR009716">
    <property type="entry name" value="Ferroportin-1"/>
</dbReference>
<evidence type="ECO:0000313" key="9">
    <source>
        <dbReference type="EMBL" id="KDO30229.1"/>
    </source>
</evidence>
<evidence type="ECO:0000256" key="3">
    <source>
        <dbReference type="ARBA" id="ARBA00022448"/>
    </source>
</evidence>
<evidence type="ECO:0000256" key="2">
    <source>
        <dbReference type="ARBA" id="ARBA00006279"/>
    </source>
</evidence>
<dbReference type="Pfam" id="PF06963">
    <property type="entry name" value="FPN1"/>
    <property type="match status" value="1"/>
</dbReference>
<evidence type="ECO:0000256" key="4">
    <source>
        <dbReference type="ARBA" id="ARBA00022692"/>
    </source>
</evidence>
<feature type="signal peptide" evidence="8">
    <location>
        <begin position="1"/>
        <end position="23"/>
    </location>
</feature>
<keyword evidence="4 7" id="KW-0812">Transmembrane</keyword>
<feature type="transmembrane region" description="Helical" evidence="7">
    <location>
        <begin position="324"/>
        <end position="347"/>
    </location>
</feature>
<feature type="transmembrane region" description="Helical" evidence="7">
    <location>
        <begin position="383"/>
        <end position="410"/>
    </location>
</feature>
<dbReference type="STRING" id="695850.A0A067CHN5"/>
<keyword evidence="5 7" id="KW-1133">Transmembrane helix</keyword>
<comment type="function">
    <text evidence="7">May be involved in iron transport and iron homeostasis.</text>
</comment>
<sequence>MSSGQASLAVGAIGLMLLAGSLAAPAMSLVPTAVVVPLGIVGATTVGPIAYYLWIGYQEASAFATETSPLLGSRLTDAMGRNVARRLRACLYVGRFFSAWGDRMWQFATPLLFMEIYKDTLLPSALFSLVVYVVGLVALPRIGRWLDATNRLSVLARSIAIENTCVVLSTTSLASLLLVSSPAAAHILLALTMLAGAIGQVFNDAQALAIEKDWVVVVAAATQTPLASWNTTLRRIDLTCALLAPAVFGILLDSSSADSATRAAVGAAAVGTWNLLAAPLEYAMVRDVYAWVPTLSASTLKVTAAPASETLVAQWAAYTKHPTCLLSVSFCALYMTVLCGSGLNIAYLQWRGLPVSLLGASAGLGALAGLVGTLVFPALERSWGAAVVVLVSIWLFWLTLLPVGVSYIAFGETRTTDIVMVVAVTVSRAWLWMTDLAETQLMQERVHESMRGAINAMQTATSKIFYIAILLLSVLCSDPAAFETLAFVSLGAVGSAALGMSIWFAAHGRSAATAST</sequence>
<keyword evidence="6 7" id="KW-0472">Membrane</keyword>
<evidence type="ECO:0000256" key="7">
    <source>
        <dbReference type="RuleBase" id="RU365065"/>
    </source>
</evidence>
<evidence type="ECO:0000256" key="1">
    <source>
        <dbReference type="ARBA" id="ARBA00004141"/>
    </source>
</evidence>
<feature type="transmembrane region" description="Helical" evidence="7">
    <location>
        <begin position="183"/>
        <end position="202"/>
    </location>
</feature>
<feature type="chain" id="PRO_5001637764" description="Solute carrier family 40 member" evidence="8">
    <location>
        <begin position="24"/>
        <end position="516"/>
    </location>
</feature>
<feature type="transmembrane region" description="Helical" evidence="7">
    <location>
        <begin position="121"/>
        <end position="142"/>
    </location>
</feature>
<feature type="transmembrane region" description="Helical" evidence="7">
    <location>
        <begin position="454"/>
        <end position="475"/>
    </location>
</feature>
<name>A0A067CHN5_SAPPC</name>
<dbReference type="OrthoDB" id="648861at2759"/>
<feature type="transmembrane region" description="Helical" evidence="7">
    <location>
        <begin position="416"/>
        <end position="433"/>
    </location>
</feature>
<dbReference type="PANTHER" id="PTHR11660">
    <property type="entry name" value="SOLUTE CARRIER FAMILY 40 MEMBER"/>
    <property type="match status" value="1"/>
</dbReference>
<evidence type="ECO:0000256" key="8">
    <source>
        <dbReference type="SAM" id="SignalP"/>
    </source>
</evidence>
<proteinExistence type="inferred from homology"/>
<dbReference type="AlphaFoldDB" id="A0A067CHN5"/>
<dbReference type="GeneID" id="24141066"/>
<keyword evidence="7" id="KW-0406">Ion transport</keyword>
<dbReference type="OMA" id="TICAVHY"/>